<dbReference type="FunFam" id="3.20.20.190:FF:000012">
    <property type="entry name" value="1-phosphatidylinositol 4,5-bisphosphate phosphodiesterase gamma"/>
    <property type="match status" value="1"/>
</dbReference>
<dbReference type="CDD" id="cd16215">
    <property type="entry name" value="EFh_PI-PLCgamma2"/>
    <property type="match status" value="1"/>
</dbReference>
<dbReference type="PROSITE" id="PS50002">
    <property type="entry name" value="SH3"/>
    <property type="match status" value="1"/>
</dbReference>
<evidence type="ECO:0000313" key="21">
    <source>
        <dbReference type="EMBL" id="CAI5782117.1"/>
    </source>
</evidence>
<evidence type="ECO:0000259" key="18">
    <source>
        <dbReference type="PROSITE" id="PS50002"/>
    </source>
</evidence>
<keyword evidence="7" id="KW-0106">Calcium</keyword>
<evidence type="ECO:0000256" key="1">
    <source>
        <dbReference type="ARBA" id="ARBA00001913"/>
    </source>
</evidence>
<evidence type="ECO:0000256" key="3">
    <source>
        <dbReference type="ARBA" id="ARBA00022443"/>
    </source>
</evidence>
<dbReference type="EC" id="3.1.4.11" evidence="2 15"/>
<gene>
    <name evidence="21" type="ORF">PODLI_1B026277</name>
</gene>
<keyword evidence="11" id="KW-0807">Transducer</keyword>
<evidence type="ECO:0000256" key="5">
    <source>
        <dbReference type="ARBA" id="ARBA00022737"/>
    </source>
</evidence>
<dbReference type="InterPro" id="IPR001452">
    <property type="entry name" value="SH3_domain"/>
</dbReference>
<keyword evidence="10 15" id="KW-0443">Lipid metabolism</keyword>
<dbReference type="Pfam" id="PF00018">
    <property type="entry name" value="SH3_1"/>
    <property type="match status" value="1"/>
</dbReference>
<dbReference type="InterPro" id="IPR057061">
    <property type="entry name" value="PLCG_EF-hand_2"/>
</dbReference>
<dbReference type="Proteomes" id="UP001178461">
    <property type="component" value="Chromosome 8"/>
</dbReference>
<evidence type="ECO:0000256" key="14">
    <source>
        <dbReference type="PROSITE-ProRule" id="PRU00192"/>
    </source>
</evidence>
<feature type="domain" description="SH2" evidence="17">
    <location>
        <begin position="646"/>
        <end position="750"/>
    </location>
</feature>
<dbReference type="PROSITE" id="PS50007">
    <property type="entry name" value="PIPLC_X_DOMAIN"/>
    <property type="match status" value="1"/>
</dbReference>
<dbReference type="SUPFAM" id="SSF50729">
    <property type="entry name" value="PH domain-like"/>
    <property type="match status" value="1"/>
</dbReference>
<evidence type="ECO:0000256" key="2">
    <source>
        <dbReference type="ARBA" id="ARBA00012368"/>
    </source>
</evidence>
<dbReference type="SUPFAM" id="SSF47473">
    <property type="entry name" value="EF-hand"/>
    <property type="match status" value="1"/>
</dbReference>
<keyword evidence="3 14" id="KW-0728">SH3 domain</keyword>
<sequence>MSPTDGGDWPREERLRFAPTHQRTYEGEEGKRGCACLHIRAHTSLSLALSIHTHTDTQTARSFLPLIHLHTRCARASPSAAALWLRRVTWPCPPPANPPRLPPSRGLRSRTGGEEQGGPPATTERGGRLRLPASGTEAQVRGDAEGEGSPLQICCVHPENVQEKQVAWSKTADKIEGFLDLMEIKEIRPGKNSKDFERGKAARQKDDVCFTIFYGTQFVLNTLSLAADSKDDADKWLCGLNILHQEAVNASTPAITESWLRKLIYSVDQSRRNSISLRELKTVLPSVNFKVSSVKFLKDKFAEIKAVKEELSFEQFHLFYKKIMFEQQKLILDEFKKDSTMFLLGNTDRPDASAVHLHDFQRFLLHEQQESWAQDLSKVRERMSKFVDDTMRETDEPFLYVDEFLTYLFSKENSIWDDKYDSIDPQDMNNPLSHYWISSSHNTYLTGDQLRSESSPEAYIRCLRMGCRCIELDCWDGPDGKPIIYHGWTRTTKIKFDDVVQAIKEHAFVTSEYPVILSIEEHCNVEQQRYIAKVFKEVLGDQLLTKPIEASADQLPSPTQLKERFIIKHKKLGPKGDVDVNTEDKKEEKKQQGELYMWDTIDQKWTRHYCAVANEKLSFSDDIEQNTEEEPSKEVKRAELHYGEKWFHGKMKEGRNTAEKLLQEYCAEMGGKDGTFLVRESEAFPNDYTLSFWRSGRVQHCHIRSSIDGDTVKYFLTDNLTFDSVCDLVQHYREAHLRCAEFELRLTDAVPNPNPHESKNWYYSNLSRGEAEDMLMRIPRDGAFLIRKRDEPNSYAMTFRAEGKVKHCRIKREGRLFVMGTSAYFESLVELVNYYEKHPLYRKMKLRYPVTEELLERYSTEKDPSSLYEVKAYVEPGEITPSVPQRTVKALYDYQAKRDDELTFCRGALIHNVSKEVGGWWKGDYGYKVQHYFPANYVEDMSSDNTEDLENQIIEDNPLGSLCRGILDLNKYNVVKMTQGKHGKSFVFILEPKNLEDAPVEFATEKVEELFVWYQSVREITTKTTEEENFRVFWEKKQLIAMELSDLVVYCIPTSKTKDNLENPDYKEIRSFVETKAEGIVKQKPADLLKYNQKGLTRIYPKGQRVDSSNYDPFRFWFCGSQMVALNFQTPDKYMQMNHALFSLNGRTGYVLQPESMRSEAYDPVPNESKKKLQMILTVRVIGARHLPKPGRSIACPFVEVEICGAEYDNSKFKTTVVNDNGLNPVWASQEQVKFEIYDPNLAFLRFVVYEEDMFSDPNFLAHGTFPIKGIKSGFRSVPLKNGYSEDIELASLLVYCEMQQILEGEEDLYSSFRQLRQRQAELNNHVSRDMQQETEGEESQQQQILLLEKLGSLWCVIYKVTRWNYSPKVAWQKSATALSCHHLQ</sequence>
<evidence type="ECO:0000256" key="15">
    <source>
        <dbReference type="RuleBase" id="RU361133"/>
    </source>
</evidence>
<dbReference type="SUPFAM" id="SSF51695">
    <property type="entry name" value="PLC-like phosphodiesterases"/>
    <property type="match status" value="1"/>
</dbReference>
<dbReference type="CDD" id="cd00275">
    <property type="entry name" value="C2_PLC_like"/>
    <property type="match status" value="1"/>
</dbReference>
<dbReference type="InterPro" id="IPR036028">
    <property type="entry name" value="SH3-like_dom_sf"/>
</dbReference>
<dbReference type="GO" id="GO:0032587">
    <property type="term" value="C:ruffle membrane"/>
    <property type="evidence" value="ECO:0007669"/>
    <property type="project" value="TreeGrafter"/>
</dbReference>
<evidence type="ECO:0000256" key="8">
    <source>
        <dbReference type="ARBA" id="ARBA00022963"/>
    </source>
</evidence>
<dbReference type="GO" id="GO:0010634">
    <property type="term" value="P:positive regulation of epithelial cell migration"/>
    <property type="evidence" value="ECO:0007669"/>
    <property type="project" value="TreeGrafter"/>
</dbReference>
<keyword evidence="6 15" id="KW-0378">Hydrolase</keyword>
<dbReference type="InterPro" id="IPR000008">
    <property type="entry name" value="C2_dom"/>
</dbReference>
<dbReference type="SMART" id="SM00239">
    <property type="entry name" value="C2"/>
    <property type="match status" value="1"/>
</dbReference>
<dbReference type="Gene3D" id="3.30.505.10">
    <property type="entry name" value="SH2 domain"/>
    <property type="match status" value="2"/>
</dbReference>
<dbReference type="PANTHER" id="PTHR10336">
    <property type="entry name" value="PHOSPHOINOSITIDE-SPECIFIC PHOSPHOLIPASE C FAMILY PROTEIN"/>
    <property type="match status" value="1"/>
</dbReference>
<dbReference type="PRINTS" id="PR00390">
    <property type="entry name" value="PHPHLIPASEC"/>
</dbReference>
<evidence type="ECO:0000256" key="9">
    <source>
        <dbReference type="ARBA" id="ARBA00022999"/>
    </source>
</evidence>
<feature type="region of interest" description="Disordered" evidence="16">
    <location>
        <begin position="1"/>
        <end position="24"/>
    </location>
</feature>
<dbReference type="FunFam" id="2.30.30.40:FF:000119">
    <property type="entry name" value="1-phosphatidylinositol 4,5-bisphosphate phosphodiesterase gamma"/>
    <property type="match status" value="1"/>
</dbReference>
<dbReference type="CDD" id="cd10341">
    <property type="entry name" value="SH2_N-SH2_PLC_gamma_like"/>
    <property type="match status" value="1"/>
</dbReference>
<reference evidence="21" key="1">
    <citation type="submission" date="2022-12" db="EMBL/GenBank/DDBJ databases">
        <authorList>
            <person name="Alioto T."/>
            <person name="Alioto T."/>
            <person name="Gomez Garrido J."/>
        </authorList>
    </citation>
    <scope>NUCLEOTIDE SEQUENCE</scope>
</reference>
<dbReference type="CDD" id="cd08592">
    <property type="entry name" value="PI-PLCc_gamma"/>
    <property type="match status" value="1"/>
</dbReference>
<comment type="cofactor">
    <cofactor evidence="1">
        <name>Ca(2+)</name>
        <dbReference type="ChEBI" id="CHEBI:29108"/>
    </cofactor>
</comment>
<dbReference type="InterPro" id="IPR035023">
    <property type="entry name" value="PLC-gamma_C-SH2"/>
</dbReference>
<dbReference type="Pfam" id="PF00168">
    <property type="entry name" value="C2"/>
    <property type="match status" value="1"/>
</dbReference>
<feature type="domain" description="C2" evidence="19">
    <location>
        <begin position="1152"/>
        <end position="1282"/>
    </location>
</feature>
<keyword evidence="4" id="KW-0597">Phosphoprotein</keyword>
<dbReference type="InterPro" id="IPR000909">
    <property type="entry name" value="PLipase_C_PInositol-sp_X_dom"/>
</dbReference>
<dbReference type="InterPro" id="IPR016279">
    <property type="entry name" value="PLC-gamma"/>
</dbReference>
<feature type="compositionally biased region" description="Pro residues" evidence="16">
    <location>
        <begin position="93"/>
        <end position="102"/>
    </location>
</feature>
<dbReference type="SMART" id="SM00326">
    <property type="entry name" value="SH3"/>
    <property type="match status" value="1"/>
</dbReference>
<name>A0AA35KPU4_9SAUR</name>
<protein>
    <recommendedName>
        <fullName evidence="2 15">Phosphoinositide phospholipase C</fullName>
        <ecNumber evidence="2 15">3.1.4.11</ecNumber>
    </recommendedName>
</protein>
<dbReference type="InterPro" id="IPR035723">
    <property type="entry name" value="PLCgamma2_SH3"/>
</dbReference>
<dbReference type="FunFam" id="3.30.505.10:FF:000009">
    <property type="entry name" value="1-phosphatidylinositol 4,5-bisphosphate phosphodiesterase gamma"/>
    <property type="match status" value="1"/>
</dbReference>
<evidence type="ECO:0000256" key="7">
    <source>
        <dbReference type="ARBA" id="ARBA00022837"/>
    </source>
</evidence>
<dbReference type="SMART" id="SM00252">
    <property type="entry name" value="SH2"/>
    <property type="match status" value="2"/>
</dbReference>
<dbReference type="PANTHER" id="PTHR10336:SF25">
    <property type="entry name" value="1-PHOSPHATIDYLINOSITOL 4,5-BISPHOSPHATE PHOSPHODIESTERASE GAMMA-2"/>
    <property type="match status" value="1"/>
</dbReference>
<dbReference type="Pfam" id="PF23583">
    <property type="entry name" value="EF_HAND_2_PLCG"/>
    <property type="match status" value="1"/>
</dbReference>
<dbReference type="InterPro" id="IPR001192">
    <property type="entry name" value="PI-PLC_fam"/>
</dbReference>
<evidence type="ECO:0000256" key="11">
    <source>
        <dbReference type="ARBA" id="ARBA00023224"/>
    </source>
</evidence>
<dbReference type="InterPro" id="IPR036860">
    <property type="entry name" value="SH2_dom_sf"/>
</dbReference>
<dbReference type="Gene3D" id="2.60.40.150">
    <property type="entry name" value="C2 domain"/>
    <property type="match status" value="1"/>
</dbReference>
<dbReference type="Pfam" id="PF00387">
    <property type="entry name" value="PI-PLC-Y"/>
    <property type="match status" value="1"/>
</dbReference>
<dbReference type="FunFam" id="2.60.40.150:FF:000094">
    <property type="entry name" value="1-phosphatidylinositol 4,5-bisphosphate phosphodiesterase gamma"/>
    <property type="match status" value="1"/>
</dbReference>
<dbReference type="FunFam" id="3.30.505.10:FF:000011">
    <property type="entry name" value="1-phosphatidylinositol 4,5-bisphosphate phosphodiesterase gamma"/>
    <property type="match status" value="1"/>
</dbReference>
<dbReference type="SUPFAM" id="SSF50044">
    <property type="entry name" value="SH3-domain"/>
    <property type="match status" value="1"/>
</dbReference>
<dbReference type="GO" id="GO:0009395">
    <property type="term" value="P:phospholipid catabolic process"/>
    <property type="evidence" value="ECO:0007669"/>
    <property type="project" value="InterPro"/>
</dbReference>
<dbReference type="CDD" id="cd09932">
    <property type="entry name" value="SH2_C-SH2_PLC_gamma_like"/>
    <property type="match status" value="1"/>
</dbReference>
<keyword evidence="5" id="KW-0677">Repeat</keyword>
<dbReference type="SUPFAM" id="SSF49562">
    <property type="entry name" value="C2 domain (Calcium/lipid-binding domain, CaLB)"/>
    <property type="match status" value="1"/>
</dbReference>
<dbReference type="InterPro" id="IPR001711">
    <property type="entry name" value="PLipase_C_Pinositol-sp_Y"/>
</dbReference>
<dbReference type="Pfam" id="PF00017">
    <property type="entry name" value="SH2"/>
    <property type="match status" value="2"/>
</dbReference>
<keyword evidence="9 13" id="KW-0727">SH2 domain</keyword>
<dbReference type="PROSITE" id="PS50008">
    <property type="entry name" value="PIPLC_Y_DOMAIN"/>
    <property type="match status" value="1"/>
</dbReference>
<evidence type="ECO:0000259" key="20">
    <source>
        <dbReference type="PROSITE" id="PS50008"/>
    </source>
</evidence>
<evidence type="ECO:0000259" key="19">
    <source>
        <dbReference type="PROSITE" id="PS50004"/>
    </source>
</evidence>
<evidence type="ECO:0000256" key="12">
    <source>
        <dbReference type="ARBA" id="ARBA00023674"/>
    </source>
</evidence>
<dbReference type="InterPro" id="IPR011993">
    <property type="entry name" value="PH-like_dom_sf"/>
</dbReference>
<feature type="domain" description="SH3" evidence="18">
    <location>
        <begin position="883"/>
        <end position="943"/>
    </location>
</feature>
<dbReference type="Gene3D" id="3.20.20.190">
    <property type="entry name" value="Phosphatidylinositol (PI) phosphodiesterase"/>
    <property type="match status" value="2"/>
</dbReference>
<comment type="catalytic activity">
    <reaction evidence="12">
        <text>a 1,2-diacyl-sn-glycero-3-phospho-(1D-myo-inositol-4,5-bisphosphate) + H2O = 1D-myo-inositol 1,4,5-trisphosphate + a 1,2-diacyl-sn-glycerol + H(+)</text>
        <dbReference type="Rhea" id="RHEA:33179"/>
        <dbReference type="ChEBI" id="CHEBI:15377"/>
        <dbReference type="ChEBI" id="CHEBI:15378"/>
        <dbReference type="ChEBI" id="CHEBI:17815"/>
        <dbReference type="ChEBI" id="CHEBI:58456"/>
        <dbReference type="ChEBI" id="CHEBI:203600"/>
        <dbReference type="EC" id="3.1.4.11"/>
    </reaction>
    <physiologicalReaction direction="left-to-right" evidence="12">
        <dbReference type="Rhea" id="RHEA:33180"/>
    </physiologicalReaction>
</comment>
<evidence type="ECO:0000256" key="16">
    <source>
        <dbReference type="SAM" id="MobiDB-lite"/>
    </source>
</evidence>
<dbReference type="Gene3D" id="2.30.30.40">
    <property type="entry name" value="SH3 Domains"/>
    <property type="match status" value="1"/>
</dbReference>
<evidence type="ECO:0000256" key="4">
    <source>
        <dbReference type="ARBA" id="ARBA00022553"/>
    </source>
</evidence>
<dbReference type="Gene3D" id="2.30.29.30">
    <property type="entry name" value="Pleckstrin-homology domain (PH domain)/Phosphotyrosine-binding domain (PTB)"/>
    <property type="match status" value="1"/>
</dbReference>
<dbReference type="PRINTS" id="PR00401">
    <property type="entry name" value="SH2DOMAIN"/>
</dbReference>
<dbReference type="InterPro" id="IPR035892">
    <property type="entry name" value="C2_domain_sf"/>
</dbReference>
<evidence type="ECO:0000313" key="22">
    <source>
        <dbReference type="Proteomes" id="UP001178461"/>
    </source>
</evidence>
<dbReference type="GO" id="GO:0048015">
    <property type="term" value="P:phosphatidylinositol-mediated signaling"/>
    <property type="evidence" value="ECO:0007669"/>
    <property type="project" value="TreeGrafter"/>
</dbReference>
<dbReference type="SMART" id="SM00148">
    <property type="entry name" value="PLCXc"/>
    <property type="match status" value="1"/>
</dbReference>
<dbReference type="SMART" id="SM00149">
    <property type="entry name" value="PLCYc"/>
    <property type="match status" value="1"/>
</dbReference>
<dbReference type="GO" id="GO:0051209">
    <property type="term" value="P:release of sequestered calcium ion into cytosol"/>
    <property type="evidence" value="ECO:0007669"/>
    <property type="project" value="TreeGrafter"/>
</dbReference>
<dbReference type="SUPFAM" id="SSF55550">
    <property type="entry name" value="SH2 domain"/>
    <property type="match status" value="2"/>
</dbReference>
<dbReference type="FunFam" id="3.20.20.190:FF:000016">
    <property type="entry name" value="1-phosphatidylinositol 4,5-bisphosphate phosphodiesterase gamma"/>
    <property type="match status" value="1"/>
</dbReference>
<keyword evidence="8 15" id="KW-0442">Lipid degradation</keyword>
<evidence type="ECO:0000259" key="17">
    <source>
        <dbReference type="PROSITE" id="PS50001"/>
    </source>
</evidence>
<feature type="region of interest" description="Disordered" evidence="16">
    <location>
        <begin position="93"/>
        <end position="146"/>
    </location>
</feature>
<dbReference type="PROSITE" id="PS50001">
    <property type="entry name" value="SH2"/>
    <property type="match status" value="2"/>
</dbReference>
<evidence type="ECO:0000256" key="13">
    <source>
        <dbReference type="PROSITE-ProRule" id="PRU00191"/>
    </source>
</evidence>
<dbReference type="CDD" id="cd11969">
    <property type="entry name" value="SH3_PLCgamma2"/>
    <property type="match status" value="1"/>
</dbReference>
<dbReference type="GO" id="GO:0046488">
    <property type="term" value="P:phosphatidylinositol metabolic process"/>
    <property type="evidence" value="ECO:0007669"/>
    <property type="project" value="TreeGrafter"/>
</dbReference>
<evidence type="ECO:0000256" key="10">
    <source>
        <dbReference type="ARBA" id="ARBA00023098"/>
    </source>
</evidence>
<evidence type="ECO:0000256" key="6">
    <source>
        <dbReference type="ARBA" id="ARBA00022801"/>
    </source>
</evidence>
<dbReference type="Pfam" id="PF00388">
    <property type="entry name" value="PI-PLC-X"/>
    <property type="match status" value="1"/>
</dbReference>
<feature type="domain" description="PI-PLC Y-box" evidence="20">
    <location>
        <begin position="1044"/>
        <end position="1158"/>
    </location>
</feature>
<proteinExistence type="predicted"/>
<dbReference type="EMBL" id="OX395133">
    <property type="protein sequence ID" value="CAI5782117.1"/>
    <property type="molecule type" value="Genomic_DNA"/>
</dbReference>
<dbReference type="InterPro" id="IPR035024">
    <property type="entry name" value="PLC-gamma_N-SH2"/>
</dbReference>
<dbReference type="InterPro" id="IPR011992">
    <property type="entry name" value="EF-hand-dom_pair"/>
</dbReference>
<dbReference type="InterPro" id="IPR000980">
    <property type="entry name" value="SH2"/>
</dbReference>
<feature type="domain" description="SH2" evidence="17">
    <location>
        <begin position="761"/>
        <end position="850"/>
    </location>
</feature>
<dbReference type="InterPro" id="IPR017946">
    <property type="entry name" value="PLC-like_Pdiesterase_TIM-brl"/>
</dbReference>
<accession>A0AA35KPU4</accession>
<dbReference type="GO" id="GO:0004435">
    <property type="term" value="F:phosphatidylinositol-4,5-bisphosphate phospholipase C activity"/>
    <property type="evidence" value="ECO:0007669"/>
    <property type="project" value="UniProtKB-EC"/>
</dbReference>
<organism evidence="21 22">
    <name type="scientific">Podarcis lilfordi</name>
    <name type="common">Lilford's wall lizard</name>
    <dbReference type="NCBI Taxonomy" id="74358"/>
    <lineage>
        <taxon>Eukaryota</taxon>
        <taxon>Metazoa</taxon>
        <taxon>Chordata</taxon>
        <taxon>Craniata</taxon>
        <taxon>Vertebrata</taxon>
        <taxon>Euteleostomi</taxon>
        <taxon>Lepidosauria</taxon>
        <taxon>Squamata</taxon>
        <taxon>Bifurcata</taxon>
        <taxon>Unidentata</taxon>
        <taxon>Episquamata</taxon>
        <taxon>Laterata</taxon>
        <taxon>Lacertibaenia</taxon>
        <taxon>Lacertidae</taxon>
        <taxon>Podarcis</taxon>
    </lineage>
</organism>
<dbReference type="PROSITE" id="PS50004">
    <property type="entry name" value="C2"/>
    <property type="match status" value="1"/>
</dbReference>
<dbReference type="PIRSF" id="PIRSF000952">
    <property type="entry name" value="PLC-gamma"/>
    <property type="match status" value="1"/>
</dbReference>
<keyword evidence="22" id="KW-1185">Reference proteome</keyword>